<dbReference type="CDD" id="cd01448">
    <property type="entry name" value="TST_Repeat_1"/>
    <property type="match status" value="1"/>
</dbReference>
<dbReference type="PROSITE" id="PS50206">
    <property type="entry name" value="RHODANESE_3"/>
    <property type="match status" value="2"/>
</dbReference>
<dbReference type="KEGG" id="atw:C0099_12135"/>
<reference evidence="5 6" key="1">
    <citation type="submission" date="2018-01" db="EMBL/GenBank/DDBJ databases">
        <authorList>
            <person name="Fu G.-Y."/>
        </authorList>
    </citation>
    <scope>NUCLEOTIDE SEQUENCE [LARGE SCALE GENOMIC DNA]</scope>
    <source>
        <strain evidence="5 6">SY39</strain>
    </source>
</reference>
<dbReference type="FunFam" id="3.40.250.10:FF:000035">
    <property type="entry name" value="Thiosulfate sulfurtransferase"/>
    <property type="match status" value="1"/>
</dbReference>
<evidence type="ECO:0000256" key="1">
    <source>
        <dbReference type="ARBA" id="ARBA00022679"/>
    </source>
</evidence>
<feature type="domain" description="Rhodanese" evidence="4">
    <location>
        <begin position="18"/>
        <end position="137"/>
    </location>
</feature>
<dbReference type="InterPro" id="IPR045078">
    <property type="entry name" value="TST/MPST-like"/>
</dbReference>
<dbReference type="Pfam" id="PF00581">
    <property type="entry name" value="Rhodanese"/>
    <property type="match status" value="2"/>
</dbReference>
<evidence type="ECO:0000313" key="5">
    <source>
        <dbReference type="EMBL" id="AUN95612.1"/>
    </source>
</evidence>
<keyword evidence="6" id="KW-1185">Reference proteome</keyword>
<dbReference type="PANTHER" id="PTHR11364:SF27">
    <property type="entry name" value="SULFURTRANSFERASE"/>
    <property type="match status" value="1"/>
</dbReference>
<evidence type="ECO:0000313" key="6">
    <source>
        <dbReference type="Proteomes" id="UP000242205"/>
    </source>
</evidence>
<dbReference type="Proteomes" id="UP000242205">
    <property type="component" value="Chromosome"/>
</dbReference>
<dbReference type="SMART" id="SM00450">
    <property type="entry name" value="RHOD"/>
    <property type="match status" value="2"/>
</dbReference>
<keyword evidence="1 3" id="KW-0808">Transferase</keyword>
<dbReference type="CDD" id="cd01449">
    <property type="entry name" value="TST_Repeat_2"/>
    <property type="match status" value="1"/>
</dbReference>
<dbReference type="PROSITE" id="PS00683">
    <property type="entry name" value="RHODANESE_2"/>
    <property type="match status" value="1"/>
</dbReference>
<name>A0A2I6S8N8_9RHOO</name>
<dbReference type="AlphaFoldDB" id="A0A2I6S8N8"/>
<dbReference type="InterPro" id="IPR036873">
    <property type="entry name" value="Rhodanese-like_dom_sf"/>
</dbReference>
<keyword evidence="2" id="KW-0677">Repeat</keyword>
<evidence type="ECO:0000259" key="4">
    <source>
        <dbReference type="PROSITE" id="PS50206"/>
    </source>
</evidence>
<organism evidence="5 6">
    <name type="scientific">Pseudazoarcus pumilus</name>
    <dbReference type="NCBI Taxonomy" id="2067960"/>
    <lineage>
        <taxon>Bacteria</taxon>
        <taxon>Pseudomonadati</taxon>
        <taxon>Pseudomonadota</taxon>
        <taxon>Betaproteobacteria</taxon>
        <taxon>Rhodocyclales</taxon>
        <taxon>Zoogloeaceae</taxon>
        <taxon>Pseudazoarcus</taxon>
    </lineage>
</organism>
<evidence type="ECO:0000256" key="3">
    <source>
        <dbReference type="RuleBase" id="RU000507"/>
    </source>
</evidence>
<dbReference type="PANTHER" id="PTHR11364">
    <property type="entry name" value="THIOSULFATE SULFERTANSFERASE"/>
    <property type="match status" value="1"/>
</dbReference>
<dbReference type="GO" id="GO:0004792">
    <property type="term" value="F:thiosulfate-cyanide sulfurtransferase activity"/>
    <property type="evidence" value="ECO:0007669"/>
    <property type="project" value="InterPro"/>
</dbReference>
<sequence length="283" mass="30738">MKHYDTIIDVGTLATHLGEEGLRLIDCRHDLADPGAGRHAYAEGHIPGSRFLHLDEDLSGPRDGRNGRHPLPDPDEFAARLGRRGIRADDQVVAYDDAGGAIAARLWWMLRWIGHDRVAVLDGGWRAWREAGHPVETQIHEALPTTHGVHPGSVAAIGTQALRGALERDEVLLIDARSPDRFRGENETLDPVAGHIPGAVNRFFRENLQGGRFRPADELRAEFLALLGSRNPTEIVHQCGSGVTACHNLLAMEIAGLSGASLYPGSWSEWCADPSRPVATGPG</sequence>
<dbReference type="InterPro" id="IPR001763">
    <property type="entry name" value="Rhodanese-like_dom"/>
</dbReference>
<dbReference type="Gene3D" id="3.40.250.10">
    <property type="entry name" value="Rhodanese-like domain"/>
    <property type="match status" value="2"/>
</dbReference>
<gene>
    <name evidence="5" type="ORF">C0099_12135</name>
</gene>
<dbReference type="OrthoDB" id="9781034at2"/>
<protein>
    <recommendedName>
        <fullName evidence="3">Sulfurtransferase</fullName>
    </recommendedName>
</protein>
<accession>A0A2I6S8N8</accession>
<dbReference type="RefSeq" id="WP_102247660.1">
    <property type="nucleotide sequence ID" value="NZ_CP025682.1"/>
</dbReference>
<dbReference type="InterPro" id="IPR001307">
    <property type="entry name" value="Thiosulphate_STrfase_CS"/>
</dbReference>
<proteinExistence type="predicted"/>
<dbReference type="EMBL" id="CP025682">
    <property type="protein sequence ID" value="AUN95612.1"/>
    <property type="molecule type" value="Genomic_DNA"/>
</dbReference>
<evidence type="ECO:0000256" key="2">
    <source>
        <dbReference type="ARBA" id="ARBA00022737"/>
    </source>
</evidence>
<dbReference type="SUPFAM" id="SSF52821">
    <property type="entry name" value="Rhodanese/Cell cycle control phosphatase"/>
    <property type="match status" value="2"/>
</dbReference>
<feature type="domain" description="Rhodanese" evidence="4">
    <location>
        <begin position="167"/>
        <end position="279"/>
    </location>
</feature>